<evidence type="ECO:0000313" key="1">
    <source>
        <dbReference type="EnsemblMetazoa" id="AFUN014843-PA"/>
    </source>
</evidence>
<dbReference type="EnsemblMetazoa" id="AFUN014843-RA">
    <property type="protein sequence ID" value="AFUN014843-PA"/>
    <property type="gene ID" value="AFUN014843"/>
</dbReference>
<accession>A0A182S330</accession>
<organism evidence="1">
    <name type="scientific">Anopheles funestus</name>
    <name type="common">African malaria mosquito</name>
    <dbReference type="NCBI Taxonomy" id="62324"/>
    <lineage>
        <taxon>Eukaryota</taxon>
        <taxon>Metazoa</taxon>
        <taxon>Ecdysozoa</taxon>
        <taxon>Arthropoda</taxon>
        <taxon>Hexapoda</taxon>
        <taxon>Insecta</taxon>
        <taxon>Pterygota</taxon>
        <taxon>Neoptera</taxon>
        <taxon>Endopterygota</taxon>
        <taxon>Diptera</taxon>
        <taxon>Nematocera</taxon>
        <taxon>Culicoidea</taxon>
        <taxon>Culicidae</taxon>
        <taxon>Anophelinae</taxon>
        <taxon>Anopheles</taxon>
    </lineage>
</organism>
<sequence>MCRLDWILELCRICRAIYPIQTTMNSGSVNSGHTKRTKRTIHTEPNHWTISRTFEYTHWMRCSFVAFFRPSPTHL</sequence>
<proteinExistence type="predicted"/>
<protein>
    <submittedName>
        <fullName evidence="1">Uncharacterized protein</fullName>
    </submittedName>
</protein>
<reference evidence="1" key="1">
    <citation type="submission" date="2020-05" db="UniProtKB">
        <authorList>
            <consortium name="EnsemblMetazoa"/>
        </authorList>
    </citation>
    <scope>IDENTIFICATION</scope>
    <source>
        <strain evidence="1">FUMOZ</strain>
    </source>
</reference>
<name>A0A182S330_ANOFN</name>
<dbReference type="VEuPathDB" id="VectorBase:AFUN014843"/>
<dbReference type="AlphaFoldDB" id="A0A182S330"/>